<dbReference type="Proteomes" id="UP000322873">
    <property type="component" value="Unassembled WGS sequence"/>
</dbReference>
<dbReference type="EMBL" id="VICG01000001">
    <property type="protein sequence ID" value="KAA8577300.1"/>
    <property type="molecule type" value="Genomic_DNA"/>
</dbReference>
<protein>
    <submittedName>
        <fullName evidence="1">Uncharacterized protein</fullName>
    </submittedName>
</protein>
<evidence type="ECO:0000313" key="1">
    <source>
        <dbReference type="EMBL" id="KAA8577300.1"/>
    </source>
</evidence>
<dbReference type="AlphaFoldDB" id="A0A5M9K8V3"/>
<comment type="caution">
    <text evidence="1">The sequence shown here is derived from an EMBL/GenBank/DDBJ whole genome shotgun (WGS) entry which is preliminary data.</text>
</comment>
<keyword evidence="2" id="KW-1185">Reference proteome</keyword>
<name>A0A5M9K8V3_MONFR</name>
<organism evidence="1 2">
    <name type="scientific">Monilinia fructicola</name>
    <name type="common">Brown rot fungus</name>
    <name type="synonym">Ciboria fructicola</name>
    <dbReference type="NCBI Taxonomy" id="38448"/>
    <lineage>
        <taxon>Eukaryota</taxon>
        <taxon>Fungi</taxon>
        <taxon>Dikarya</taxon>
        <taxon>Ascomycota</taxon>
        <taxon>Pezizomycotina</taxon>
        <taxon>Leotiomycetes</taxon>
        <taxon>Helotiales</taxon>
        <taxon>Sclerotiniaceae</taxon>
        <taxon>Monilinia</taxon>
    </lineage>
</organism>
<reference evidence="1 2" key="1">
    <citation type="submission" date="2019-06" db="EMBL/GenBank/DDBJ databases">
        <title>Genome Sequence of the Brown Rot Fungal Pathogen Monilinia fructicola.</title>
        <authorList>
            <person name="De Miccolis Angelini R.M."/>
            <person name="Landi L."/>
            <person name="Abate D."/>
            <person name="Pollastro S."/>
            <person name="Romanazzi G."/>
            <person name="Faretra F."/>
        </authorList>
    </citation>
    <scope>NUCLEOTIDE SEQUENCE [LARGE SCALE GENOMIC DNA]</scope>
    <source>
        <strain evidence="1 2">Mfrc123</strain>
    </source>
</reference>
<accession>A0A5M9K8V3</accession>
<sequence>MNDDRTDEMGAQHSDAPPNHRNYFQGHVSNCGRYFILTLDVFVNCYYFLAPEYPYSQNHSNPGGNPSQIHQSIQCIGGMRYDFFVVVGMI</sequence>
<evidence type="ECO:0000313" key="2">
    <source>
        <dbReference type="Proteomes" id="UP000322873"/>
    </source>
</evidence>
<gene>
    <name evidence="1" type="ORF">EYC84_007271</name>
</gene>
<proteinExistence type="predicted"/>